<evidence type="ECO:0000313" key="3">
    <source>
        <dbReference type="Proteomes" id="UP001177080"/>
    </source>
</evidence>
<accession>A0ABT8XCU7</accession>
<keyword evidence="1" id="KW-1133">Transmembrane helix</keyword>
<feature type="transmembrane region" description="Helical" evidence="1">
    <location>
        <begin position="47"/>
        <end position="66"/>
    </location>
</feature>
<reference evidence="2" key="1">
    <citation type="submission" date="2022-04" db="EMBL/GenBank/DDBJ databases">
        <title>Shinella lacus sp. nov., a novel member of the genus Shinella from water.</title>
        <authorList>
            <person name="Deng Y."/>
        </authorList>
    </citation>
    <scope>NUCLEOTIDE SEQUENCE</scope>
    <source>
        <strain evidence="2">JCM 31239</strain>
    </source>
</reference>
<sequence>MTSVPNRILRRLDDRRVVFRLHPRAKAVVLTDDECARVQRMSKWSTLLQVFLTLAMALSALLAYASPPLRTMAGAVAIFLLFAVILIERGYARAMASILDRAPVSAVDNMSPLPSWGELAAMHFKLLLGAISDWKLRNFLVVLPLVFLAAVWQVLANVIGIQDAGLKMSMRELMLVLLCCPLLFMVLFAERRRRLAEKQTAEKTEP</sequence>
<evidence type="ECO:0000313" key="2">
    <source>
        <dbReference type="EMBL" id="MDO6121086.1"/>
    </source>
</evidence>
<feature type="transmembrane region" description="Helical" evidence="1">
    <location>
        <begin position="72"/>
        <end position="91"/>
    </location>
</feature>
<proteinExistence type="predicted"/>
<keyword evidence="1" id="KW-0812">Transmembrane</keyword>
<dbReference type="Proteomes" id="UP001177080">
    <property type="component" value="Unassembled WGS sequence"/>
</dbReference>
<protein>
    <submittedName>
        <fullName evidence="2">Uncharacterized protein</fullName>
    </submittedName>
</protein>
<dbReference type="RefSeq" id="WP_244761049.1">
    <property type="nucleotide sequence ID" value="NZ_JALJCJ010000003.1"/>
</dbReference>
<name>A0ABT8XCU7_9HYPH</name>
<feature type="transmembrane region" description="Helical" evidence="1">
    <location>
        <begin position="139"/>
        <end position="161"/>
    </location>
</feature>
<organism evidence="2 3">
    <name type="scientific">Shinella curvata</name>
    <dbReference type="NCBI Taxonomy" id="1817964"/>
    <lineage>
        <taxon>Bacteria</taxon>
        <taxon>Pseudomonadati</taxon>
        <taxon>Pseudomonadota</taxon>
        <taxon>Alphaproteobacteria</taxon>
        <taxon>Hyphomicrobiales</taxon>
        <taxon>Rhizobiaceae</taxon>
        <taxon>Shinella</taxon>
    </lineage>
</organism>
<evidence type="ECO:0000256" key="1">
    <source>
        <dbReference type="SAM" id="Phobius"/>
    </source>
</evidence>
<keyword evidence="3" id="KW-1185">Reference proteome</keyword>
<gene>
    <name evidence="2" type="ORF">GB928_007805</name>
</gene>
<keyword evidence="1" id="KW-0472">Membrane</keyword>
<comment type="caution">
    <text evidence="2">The sequence shown here is derived from an EMBL/GenBank/DDBJ whole genome shotgun (WGS) entry which is preliminary data.</text>
</comment>
<dbReference type="EMBL" id="WHSC02000003">
    <property type="protein sequence ID" value="MDO6121086.1"/>
    <property type="molecule type" value="Genomic_DNA"/>
</dbReference>
<feature type="transmembrane region" description="Helical" evidence="1">
    <location>
        <begin position="173"/>
        <end position="189"/>
    </location>
</feature>